<dbReference type="Gene3D" id="3.30.40.10">
    <property type="entry name" value="Zinc/RING finger domain, C3HC4 (zinc finger)"/>
    <property type="match status" value="1"/>
</dbReference>
<dbReference type="PANTHER" id="PTHR46573:SF1">
    <property type="entry name" value="WD REPEAT, SAM AND U-BOX DOMAIN-CONTAINING PROTEIN 1"/>
    <property type="match status" value="1"/>
</dbReference>
<dbReference type="SUPFAM" id="SSF50978">
    <property type="entry name" value="WD40 repeat-like"/>
    <property type="match status" value="1"/>
</dbReference>
<proteinExistence type="predicted"/>
<evidence type="ECO:0000259" key="1">
    <source>
        <dbReference type="PROSITE" id="PS51698"/>
    </source>
</evidence>
<dbReference type="SUPFAM" id="SSF57850">
    <property type="entry name" value="RING/U-box"/>
    <property type="match status" value="1"/>
</dbReference>
<keyword evidence="3" id="KW-1185">Reference proteome</keyword>
<dbReference type="EMBL" id="JACKWZ010000105">
    <property type="protein sequence ID" value="KAF9415656.1"/>
    <property type="molecule type" value="Genomic_DNA"/>
</dbReference>
<dbReference type="SMART" id="SM00504">
    <property type="entry name" value="Ubox"/>
    <property type="match status" value="1"/>
</dbReference>
<dbReference type="InterPro" id="IPR015943">
    <property type="entry name" value="WD40/YVTN_repeat-like_dom_sf"/>
</dbReference>
<evidence type="ECO:0000313" key="3">
    <source>
        <dbReference type="Proteomes" id="UP000648187"/>
    </source>
</evidence>
<dbReference type="InterPro" id="IPR003613">
    <property type="entry name" value="Ubox_domain"/>
</dbReference>
<dbReference type="AlphaFoldDB" id="A0A835L9N1"/>
<protein>
    <recommendedName>
        <fullName evidence="1">U-box domain-containing protein</fullName>
    </recommendedName>
</protein>
<dbReference type="PANTHER" id="PTHR46573">
    <property type="entry name" value="WD REPEAT, SAM AND U-BOX DOMAIN-CONTAINING PROTEIN 1"/>
    <property type="match status" value="1"/>
</dbReference>
<dbReference type="InterPro" id="IPR013083">
    <property type="entry name" value="Znf_RING/FYVE/PHD"/>
</dbReference>
<dbReference type="Proteomes" id="UP000648187">
    <property type="component" value="Unassembled WGS sequence"/>
</dbReference>
<dbReference type="Gene3D" id="2.130.10.10">
    <property type="entry name" value="YVTN repeat-like/Quinoprotein amine dehydrogenase"/>
    <property type="match status" value="1"/>
</dbReference>
<organism evidence="2 3">
    <name type="scientific">Spodoptera exigua</name>
    <name type="common">Beet armyworm</name>
    <name type="synonym">Noctua fulgens</name>
    <dbReference type="NCBI Taxonomy" id="7107"/>
    <lineage>
        <taxon>Eukaryota</taxon>
        <taxon>Metazoa</taxon>
        <taxon>Ecdysozoa</taxon>
        <taxon>Arthropoda</taxon>
        <taxon>Hexapoda</taxon>
        <taxon>Insecta</taxon>
        <taxon>Pterygota</taxon>
        <taxon>Neoptera</taxon>
        <taxon>Endopterygota</taxon>
        <taxon>Lepidoptera</taxon>
        <taxon>Glossata</taxon>
        <taxon>Ditrysia</taxon>
        <taxon>Noctuoidea</taxon>
        <taxon>Noctuidae</taxon>
        <taxon>Amphipyrinae</taxon>
        <taxon>Spodoptera</taxon>
    </lineage>
</organism>
<accession>A0A835L9N1</accession>
<reference evidence="2" key="1">
    <citation type="submission" date="2020-08" db="EMBL/GenBank/DDBJ databases">
        <title>Spodoptera exigua strain:BAW_Kor-Di-RS1 Genome sequencing and assembly.</title>
        <authorList>
            <person name="Kim J."/>
            <person name="Nam H.Y."/>
            <person name="Kwon M."/>
            <person name="Choi J.H."/>
            <person name="Cho S.R."/>
            <person name="Kim G.-H."/>
        </authorList>
    </citation>
    <scope>NUCLEOTIDE SEQUENCE</scope>
    <source>
        <strain evidence="2">BAW_Kor-Di-RS1</strain>
        <tissue evidence="2">Whole-body</tissue>
    </source>
</reference>
<sequence length="282" mass="30829">GVQSLDFAPSSSALELGERQHVLATAGGDSLIKLWLVSQLEDGVAVRAALTLELHGGGASCVRWAAALLAAAGADHAARVWTVEPRARRAQLLAVVSVGSAGGVLARDDEEGTAPCFWNEEGVRRWLRDCISRVPGAELRRNEETFLTQRCQQMEVTGSMLLSTPVDTLLQTFGFDVNNAEESSEAAELVRMREELQWLQAPAPSYQQEVSAPHWLRCPLSHRLLREPVFAADGYTYECGNILDWFLAAGAAVSPVSGRRLLSSSLQLNYALRDQLRDFLRS</sequence>
<evidence type="ECO:0000313" key="2">
    <source>
        <dbReference type="EMBL" id="KAF9415656.1"/>
    </source>
</evidence>
<dbReference type="InterPro" id="IPR052085">
    <property type="entry name" value="WD-SAM-U-box"/>
</dbReference>
<comment type="caution">
    <text evidence="2">The sequence shown here is derived from an EMBL/GenBank/DDBJ whole genome shotgun (WGS) entry which is preliminary data.</text>
</comment>
<dbReference type="GO" id="GO:0016567">
    <property type="term" value="P:protein ubiquitination"/>
    <property type="evidence" value="ECO:0007669"/>
    <property type="project" value="InterPro"/>
</dbReference>
<name>A0A835L9N1_SPOEX</name>
<feature type="domain" description="U-box" evidence="1">
    <location>
        <begin position="211"/>
        <end position="282"/>
    </location>
</feature>
<dbReference type="GO" id="GO:0004842">
    <property type="term" value="F:ubiquitin-protein transferase activity"/>
    <property type="evidence" value="ECO:0007669"/>
    <property type="project" value="InterPro"/>
</dbReference>
<dbReference type="Pfam" id="PF04564">
    <property type="entry name" value="U-box"/>
    <property type="match status" value="1"/>
</dbReference>
<dbReference type="InterPro" id="IPR036322">
    <property type="entry name" value="WD40_repeat_dom_sf"/>
</dbReference>
<feature type="non-terminal residue" evidence="2">
    <location>
        <position position="1"/>
    </location>
</feature>
<dbReference type="PROSITE" id="PS51698">
    <property type="entry name" value="U_BOX"/>
    <property type="match status" value="1"/>
</dbReference>
<gene>
    <name evidence="2" type="ORF">HW555_006755</name>
</gene>